<comment type="caution">
    <text evidence="3">The sequence shown here is derived from an EMBL/GenBank/DDBJ whole genome shotgun (WGS) entry which is preliminary data.</text>
</comment>
<reference evidence="3 4" key="1">
    <citation type="submission" date="2020-08" db="EMBL/GenBank/DDBJ databases">
        <title>Genomic Encyclopedia of Type Strains, Phase IV (KMG-IV): sequencing the most valuable type-strain genomes for metagenomic binning, comparative biology and taxonomic classification.</title>
        <authorList>
            <person name="Goeker M."/>
        </authorList>
    </citation>
    <scope>NUCLEOTIDE SEQUENCE [LARGE SCALE GENOMIC DNA]</scope>
    <source>
        <strain evidence="3 4">DSM 102189</strain>
    </source>
</reference>
<sequence length="234" mass="24099">MRKVLLASLCAAGVVGAAMPAAAADMIVLDFAGNICGIAGTASCGNGTRIGGSYGSTAQLGISYRSVTVSTGLTYTDYLEHWSGNYGNLTNVVYGGANATNYRSEITFTPISGFEVQLLSFDAACYLNRVSCRTMNYTLSNSGGTLASASGLSTMHPGHVDVSVNSAWSSSPLLLAWGPDGYDVGLDNITLAVRAIDGGTDIVPEPASWAMLIAGFGMIGGAMRRRTGLARVTA</sequence>
<dbReference type="Pfam" id="PF07589">
    <property type="entry name" value="PEP-CTERM"/>
    <property type="match status" value="1"/>
</dbReference>
<dbReference type="NCBIfam" id="TIGR02595">
    <property type="entry name" value="PEP_CTERM"/>
    <property type="match status" value="1"/>
</dbReference>
<keyword evidence="1" id="KW-0732">Signal</keyword>
<evidence type="ECO:0000256" key="1">
    <source>
        <dbReference type="SAM" id="SignalP"/>
    </source>
</evidence>
<evidence type="ECO:0000259" key="2">
    <source>
        <dbReference type="Pfam" id="PF07589"/>
    </source>
</evidence>
<dbReference type="EMBL" id="JACIIV010000011">
    <property type="protein sequence ID" value="MBB6227542.1"/>
    <property type="molecule type" value="Genomic_DNA"/>
</dbReference>
<dbReference type="NCBIfam" id="NF035944">
    <property type="entry name" value="PEPxxWA-CTERM"/>
    <property type="match status" value="1"/>
</dbReference>
<feature type="signal peptide" evidence="1">
    <location>
        <begin position="1"/>
        <end position="23"/>
    </location>
</feature>
<protein>
    <recommendedName>
        <fullName evidence="2">Ice-binding protein C-terminal domain-containing protein</fullName>
    </recommendedName>
</protein>
<accession>A0A841LEF7</accession>
<name>A0A841LEF7_9SPHN</name>
<dbReference type="RefSeq" id="WP_243452770.1">
    <property type="nucleotide sequence ID" value="NZ_JACIIV010000011.1"/>
</dbReference>
<organism evidence="3 4">
    <name type="scientific">Polymorphobacter multimanifer</name>
    <dbReference type="NCBI Taxonomy" id="1070431"/>
    <lineage>
        <taxon>Bacteria</taxon>
        <taxon>Pseudomonadati</taxon>
        <taxon>Pseudomonadota</taxon>
        <taxon>Alphaproteobacteria</taxon>
        <taxon>Sphingomonadales</taxon>
        <taxon>Sphingosinicellaceae</taxon>
        <taxon>Polymorphobacter</taxon>
    </lineage>
</organism>
<feature type="chain" id="PRO_5033037098" description="Ice-binding protein C-terminal domain-containing protein" evidence="1">
    <location>
        <begin position="24"/>
        <end position="234"/>
    </location>
</feature>
<evidence type="ECO:0000313" key="3">
    <source>
        <dbReference type="EMBL" id="MBB6227542.1"/>
    </source>
</evidence>
<keyword evidence="4" id="KW-1185">Reference proteome</keyword>
<gene>
    <name evidence="3" type="ORF">FHS79_001711</name>
</gene>
<dbReference type="AlphaFoldDB" id="A0A841LEF7"/>
<proteinExistence type="predicted"/>
<dbReference type="InterPro" id="IPR013424">
    <property type="entry name" value="Ice-binding_C"/>
</dbReference>
<feature type="domain" description="Ice-binding protein C-terminal" evidence="2">
    <location>
        <begin position="203"/>
        <end position="226"/>
    </location>
</feature>
<dbReference type="Proteomes" id="UP000538147">
    <property type="component" value="Unassembled WGS sequence"/>
</dbReference>
<evidence type="ECO:0000313" key="4">
    <source>
        <dbReference type="Proteomes" id="UP000538147"/>
    </source>
</evidence>